<dbReference type="GeneID" id="113399831"/>
<dbReference type="InterPro" id="IPR000566">
    <property type="entry name" value="Lipocln_cytosolic_FA-bd_dom"/>
</dbReference>
<dbReference type="AlphaFoldDB" id="A0A8B8ICR5"/>
<dbReference type="GO" id="GO:0008289">
    <property type="term" value="F:lipid binding"/>
    <property type="evidence" value="ECO:0007669"/>
    <property type="project" value="InterPro"/>
</dbReference>
<dbReference type="InterPro" id="IPR012674">
    <property type="entry name" value="Calycin"/>
</dbReference>
<gene>
    <name evidence="4" type="primary">LOC113399831</name>
</gene>
<accession>A0A8B8ICR5</accession>
<comment type="similarity">
    <text evidence="1">Belongs to the calycin superfamily. Fatty-acid binding protein (FABP) family.</text>
</comment>
<dbReference type="RefSeq" id="XP_026494869.1">
    <property type="nucleotide sequence ID" value="XM_026639084.2"/>
</dbReference>
<evidence type="ECO:0000313" key="3">
    <source>
        <dbReference type="Proteomes" id="UP001652626"/>
    </source>
</evidence>
<evidence type="ECO:0000313" key="4">
    <source>
        <dbReference type="RefSeq" id="XP_026494869.1"/>
    </source>
</evidence>
<proteinExistence type="inferred from homology"/>
<dbReference type="SUPFAM" id="SSF50814">
    <property type="entry name" value="Lipocalins"/>
    <property type="match status" value="1"/>
</dbReference>
<dbReference type="OMA" id="YQHERNE"/>
<dbReference type="OrthoDB" id="412780at2759"/>
<dbReference type="Pfam" id="PF00061">
    <property type="entry name" value="Lipocalin"/>
    <property type="match status" value="1"/>
</dbReference>
<name>A0A8B8ICR5_VANTA</name>
<organism evidence="3 4">
    <name type="scientific">Vanessa tameamea</name>
    <name type="common">Kamehameha butterfly</name>
    <dbReference type="NCBI Taxonomy" id="334116"/>
    <lineage>
        <taxon>Eukaryota</taxon>
        <taxon>Metazoa</taxon>
        <taxon>Ecdysozoa</taxon>
        <taxon>Arthropoda</taxon>
        <taxon>Hexapoda</taxon>
        <taxon>Insecta</taxon>
        <taxon>Pterygota</taxon>
        <taxon>Neoptera</taxon>
        <taxon>Endopterygota</taxon>
        <taxon>Lepidoptera</taxon>
        <taxon>Glossata</taxon>
        <taxon>Ditrysia</taxon>
        <taxon>Papilionoidea</taxon>
        <taxon>Nymphalidae</taxon>
        <taxon>Nymphalinae</taxon>
        <taxon>Vanessa</taxon>
    </lineage>
</organism>
<evidence type="ECO:0000256" key="1">
    <source>
        <dbReference type="ARBA" id="ARBA00008390"/>
    </source>
</evidence>
<evidence type="ECO:0000259" key="2">
    <source>
        <dbReference type="Pfam" id="PF00061"/>
    </source>
</evidence>
<protein>
    <submittedName>
        <fullName evidence="4">Fatty acid-binding protein-like</fullName>
    </submittedName>
</protein>
<dbReference type="InterPro" id="IPR031259">
    <property type="entry name" value="ILBP"/>
</dbReference>
<sequence>MPSIPGKYQHYKNEDIDDYFIAVGVPFMGRKMMAMSSPLMEITMDGDNMVIKNSSLLRTVEMNFKLGEEYEERMPNTTIKSITKLLNDHELETLSTIPESGAKCGRHYLFKDDECVITLTHDKAQTPGKRYFRRVTS</sequence>
<dbReference type="Gene3D" id="2.40.128.20">
    <property type="match status" value="1"/>
</dbReference>
<reference evidence="4" key="1">
    <citation type="submission" date="2025-08" db="UniProtKB">
        <authorList>
            <consortium name="RefSeq"/>
        </authorList>
    </citation>
    <scope>IDENTIFICATION</scope>
    <source>
        <tissue evidence="4">Whole body</tissue>
    </source>
</reference>
<feature type="domain" description="Lipocalin/cytosolic fatty-acid binding" evidence="2">
    <location>
        <begin position="6"/>
        <end position="83"/>
    </location>
</feature>
<keyword evidence="3" id="KW-1185">Reference proteome</keyword>
<dbReference type="PANTHER" id="PTHR11955">
    <property type="entry name" value="FATTY ACID BINDING PROTEIN"/>
    <property type="match status" value="1"/>
</dbReference>
<dbReference type="Proteomes" id="UP001652626">
    <property type="component" value="Chromosome 8"/>
</dbReference>